<dbReference type="SUPFAM" id="SSF47413">
    <property type="entry name" value="lambda repressor-like DNA-binding domains"/>
    <property type="match status" value="1"/>
</dbReference>
<keyword evidence="1" id="KW-0805">Transcription regulation</keyword>
<comment type="caution">
    <text evidence="5">The sequence shown here is derived from an EMBL/GenBank/DDBJ whole genome shotgun (WGS) entry which is preliminary data.</text>
</comment>
<dbReference type="Proteomes" id="UP001169027">
    <property type="component" value="Unassembled WGS sequence"/>
</dbReference>
<reference evidence="5" key="1">
    <citation type="submission" date="2023-06" db="EMBL/GenBank/DDBJ databases">
        <authorList>
            <person name="Jiang Y."/>
            <person name="Liu Q."/>
        </authorList>
    </citation>
    <scope>NUCLEOTIDE SEQUENCE</scope>
    <source>
        <strain evidence="5">CGMCC 1.12090</strain>
    </source>
</reference>
<dbReference type="PANTHER" id="PTHR46797">
    <property type="entry name" value="HTH-TYPE TRANSCRIPTIONAL REGULATOR"/>
    <property type="match status" value="1"/>
</dbReference>
<dbReference type="SMART" id="SM00530">
    <property type="entry name" value="HTH_XRE"/>
    <property type="match status" value="1"/>
</dbReference>
<name>A0ABT8SCC3_9BURK</name>
<dbReference type="RefSeq" id="WP_301814552.1">
    <property type="nucleotide sequence ID" value="NZ_JAUJZH010000028.1"/>
</dbReference>
<evidence type="ECO:0000313" key="6">
    <source>
        <dbReference type="Proteomes" id="UP001169027"/>
    </source>
</evidence>
<evidence type="ECO:0000313" key="5">
    <source>
        <dbReference type="EMBL" id="MDO1536483.1"/>
    </source>
</evidence>
<evidence type="ECO:0000256" key="1">
    <source>
        <dbReference type="ARBA" id="ARBA00023015"/>
    </source>
</evidence>
<evidence type="ECO:0000256" key="2">
    <source>
        <dbReference type="ARBA" id="ARBA00023125"/>
    </source>
</evidence>
<dbReference type="PROSITE" id="PS50943">
    <property type="entry name" value="HTH_CROC1"/>
    <property type="match status" value="1"/>
</dbReference>
<sequence length="102" mass="11230">MTLPLAFGAVMRRYRREKQMSFMELSNRSGLHHNYLGSVERGERNLSLANIWRIAAGLEVTVAQLLDGLPPACAAAKPELVKKAKPKKAPPLRLVYDADSAG</sequence>
<dbReference type="InterPro" id="IPR001387">
    <property type="entry name" value="Cro/C1-type_HTH"/>
</dbReference>
<protein>
    <submittedName>
        <fullName evidence="5">Helix-turn-helix transcriptional regulator</fullName>
    </submittedName>
</protein>
<keyword evidence="2" id="KW-0238">DNA-binding</keyword>
<dbReference type="CDD" id="cd00093">
    <property type="entry name" value="HTH_XRE"/>
    <property type="match status" value="1"/>
</dbReference>
<gene>
    <name evidence="5" type="ORF">Q2T77_29785</name>
</gene>
<evidence type="ECO:0000256" key="3">
    <source>
        <dbReference type="ARBA" id="ARBA00023163"/>
    </source>
</evidence>
<dbReference type="EMBL" id="JAUKVY010000028">
    <property type="protein sequence ID" value="MDO1536483.1"/>
    <property type="molecule type" value="Genomic_DNA"/>
</dbReference>
<keyword evidence="6" id="KW-1185">Reference proteome</keyword>
<dbReference type="InterPro" id="IPR010982">
    <property type="entry name" value="Lambda_DNA-bd_dom_sf"/>
</dbReference>
<proteinExistence type="predicted"/>
<evidence type="ECO:0000259" key="4">
    <source>
        <dbReference type="PROSITE" id="PS50943"/>
    </source>
</evidence>
<organism evidence="5 6">
    <name type="scientific">Variovorax ginsengisoli</name>
    <dbReference type="NCBI Taxonomy" id="363844"/>
    <lineage>
        <taxon>Bacteria</taxon>
        <taxon>Pseudomonadati</taxon>
        <taxon>Pseudomonadota</taxon>
        <taxon>Betaproteobacteria</taxon>
        <taxon>Burkholderiales</taxon>
        <taxon>Comamonadaceae</taxon>
        <taxon>Variovorax</taxon>
    </lineage>
</organism>
<dbReference type="Gene3D" id="1.10.260.40">
    <property type="entry name" value="lambda repressor-like DNA-binding domains"/>
    <property type="match status" value="1"/>
</dbReference>
<dbReference type="Pfam" id="PF01381">
    <property type="entry name" value="HTH_3"/>
    <property type="match status" value="1"/>
</dbReference>
<accession>A0ABT8SCC3</accession>
<dbReference type="PANTHER" id="PTHR46797:SF23">
    <property type="entry name" value="HTH-TYPE TRANSCRIPTIONAL REGULATOR SUTR"/>
    <property type="match status" value="1"/>
</dbReference>
<feature type="domain" description="HTH cro/C1-type" evidence="4">
    <location>
        <begin position="11"/>
        <end position="65"/>
    </location>
</feature>
<keyword evidence="3" id="KW-0804">Transcription</keyword>
<dbReference type="InterPro" id="IPR050807">
    <property type="entry name" value="TransReg_Diox_bact_type"/>
</dbReference>